<name>A0ABU1K275_9FLAO</name>
<sequence length="293" mass="34942">MKEKITLDDVLSNAPDLILYAAPLMIGLALLEFYFSWKQKKKLYERKDFFASLTIGLVSVFQNLLIKSLLFGFVIWVYNIVPWSIPVNWWTSIICFFALDFCRYWAHRMGHETSLFWATHVTHHNSEKYNLSTSFRLSWTQQLKVVFFLPISLMGFHPVVFFICHQIAVLYQFWIHTEYIRKLPKWINFLFVTPSHHRVHHGKNAHYLDKNYGSTFIIWDRIFGTFQPEDEQAIYGILDQPKHHNPIKLVFHVWGDIFRSMKKTKNPIKAVLLLFQSPDLLYKNEKLLKNERK</sequence>
<dbReference type="Pfam" id="PF04116">
    <property type="entry name" value="FA_hydroxylase"/>
    <property type="match status" value="1"/>
</dbReference>
<evidence type="ECO:0000256" key="3">
    <source>
        <dbReference type="ARBA" id="ARBA00022989"/>
    </source>
</evidence>
<comment type="caution">
    <text evidence="9">The sequence shown here is derived from an EMBL/GenBank/DDBJ whole genome shotgun (WGS) entry which is preliminary data.</text>
</comment>
<evidence type="ECO:0000256" key="1">
    <source>
        <dbReference type="ARBA" id="ARBA00004127"/>
    </source>
</evidence>
<keyword evidence="6 7" id="KW-0472">Membrane</keyword>
<protein>
    <submittedName>
        <fullName evidence="9">Sterol desaturase/sphingolipid hydroxylase (Fatty acid hydroxylase superfamily)</fullName>
    </submittedName>
</protein>
<feature type="transmembrane region" description="Helical" evidence="7">
    <location>
        <begin position="145"/>
        <end position="174"/>
    </location>
</feature>
<proteinExistence type="predicted"/>
<feature type="transmembrane region" description="Helical" evidence="7">
    <location>
        <begin position="49"/>
        <end position="77"/>
    </location>
</feature>
<comment type="subcellular location">
    <subcellularLocation>
        <location evidence="1">Endomembrane system</location>
        <topology evidence="1">Multi-pass membrane protein</topology>
    </subcellularLocation>
</comment>
<feature type="transmembrane region" description="Helical" evidence="7">
    <location>
        <begin position="17"/>
        <end position="37"/>
    </location>
</feature>
<dbReference type="Proteomes" id="UP001257659">
    <property type="component" value="Unassembled WGS sequence"/>
</dbReference>
<evidence type="ECO:0000256" key="6">
    <source>
        <dbReference type="ARBA" id="ARBA00023136"/>
    </source>
</evidence>
<dbReference type="InterPro" id="IPR051689">
    <property type="entry name" value="Sterol_desaturase/TMEM195"/>
</dbReference>
<keyword evidence="3 7" id="KW-1133">Transmembrane helix</keyword>
<keyword evidence="10" id="KW-1185">Reference proteome</keyword>
<dbReference type="PANTHER" id="PTHR21624">
    <property type="entry name" value="STEROL DESATURASE-RELATED PROTEIN"/>
    <property type="match status" value="1"/>
</dbReference>
<keyword evidence="5" id="KW-0443">Lipid metabolism</keyword>
<evidence type="ECO:0000259" key="8">
    <source>
        <dbReference type="Pfam" id="PF04116"/>
    </source>
</evidence>
<dbReference type="RefSeq" id="WP_309726621.1">
    <property type="nucleotide sequence ID" value="NZ_JAVDQA010000001.1"/>
</dbReference>
<dbReference type="EMBL" id="JAVDQA010000001">
    <property type="protein sequence ID" value="MDR6299704.1"/>
    <property type="molecule type" value="Genomic_DNA"/>
</dbReference>
<keyword evidence="4" id="KW-0560">Oxidoreductase</keyword>
<evidence type="ECO:0000256" key="7">
    <source>
        <dbReference type="SAM" id="Phobius"/>
    </source>
</evidence>
<evidence type="ECO:0000313" key="10">
    <source>
        <dbReference type="Proteomes" id="UP001257659"/>
    </source>
</evidence>
<organism evidence="9 10">
    <name type="scientific">Mesonia maritima</name>
    <dbReference type="NCBI Taxonomy" id="1793873"/>
    <lineage>
        <taxon>Bacteria</taxon>
        <taxon>Pseudomonadati</taxon>
        <taxon>Bacteroidota</taxon>
        <taxon>Flavobacteriia</taxon>
        <taxon>Flavobacteriales</taxon>
        <taxon>Flavobacteriaceae</taxon>
        <taxon>Mesonia</taxon>
    </lineage>
</organism>
<evidence type="ECO:0000256" key="2">
    <source>
        <dbReference type="ARBA" id="ARBA00022692"/>
    </source>
</evidence>
<keyword evidence="2 7" id="KW-0812">Transmembrane</keyword>
<gene>
    <name evidence="9" type="ORF">GGR31_000320</name>
</gene>
<evidence type="ECO:0000256" key="5">
    <source>
        <dbReference type="ARBA" id="ARBA00023098"/>
    </source>
</evidence>
<accession>A0ABU1K275</accession>
<dbReference type="PANTHER" id="PTHR21624:SF1">
    <property type="entry name" value="ALKYLGLYCEROL MONOOXYGENASE"/>
    <property type="match status" value="1"/>
</dbReference>
<evidence type="ECO:0000256" key="4">
    <source>
        <dbReference type="ARBA" id="ARBA00023002"/>
    </source>
</evidence>
<feature type="domain" description="Fatty acid hydroxylase" evidence="8">
    <location>
        <begin position="93"/>
        <end position="225"/>
    </location>
</feature>
<reference evidence="9 10" key="1">
    <citation type="submission" date="2023-07" db="EMBL/GenBank/DDBJ databases">
        <title>Genomic Encyclopedia of Type Strains, Phase IV (KMG-IV): sequencing the most valuable type-strain genomes for metagenomic binning, comparative biology and taxonomic classification.</title>
        <authorList>
            <person name="Goeker M."/>
        </authorList>
    </citation>
    <scope>NUCLEOTIDE SEQUENCE [LARGE SCALE GENOMIC DNA]</scope>
    <source>
        <strain evidence="9 10">DSM 102814</strain>
    </source>
</reference>
<evidence type="ECO:0000313" key="9">
    <source>
        <dbReference type="EMBL" id="MDR6299704.1"/>
    </source>
</evidence>
<dbReference type="InterPro" id="IPR006694">
    <property type="entry name" value="Fatty_acid_hydroxylase"/>
</dbReference>